<accession>A0AAW1X158</accession>
<dbReference type="InterPro" id="IPR017853">
    <property type="entry name" value="GH"/>
</dbReference>
<name>A0AAW1X158_RUBAR</name>
<proteinExistence type="inferred from homology"/>
<evidence type="ECO:0000313" key="5">
    <source>
        <dbReference type="EMBL" id="KAK9929668.1"/>
    </source>
</evidence>
<organism evidence="5 6">
    <name type="scientific">Rubus argutus</name>
    <name type="common">Southern blackberry</name>
    <dbReference type="NCBI Taxonomy" id="59490"/>
    <lineage>
        <taxon>Eukaryota</taxon>
        <taxon>Viridiplantae</taxon>
        <taxon>Streptophyta</taxon>
        <taxon>Embryophyta</taxon>
        <taxon>Tracheophyta</taxon>
        <taxon>Spermatophyta</taxon>
        <taxon>Magnoliopsida</taxon>
        <taxon>eudicotyledons</taxon>
        <taxon>Gunneridae</taxon>
        <taxon>Pentapetalae</taxon>
        <taxon>rosids</taxon>
        <taxon>fabids</taxon>
        <taxon>Rosales</taxon>
        <taxon>Rosaceae</taxon>
        <taxon>Rosoideae</taxon>
        <taxon>Rosoideae incertae sedis</taxon>
        <taxon>Rubus</taxon>
    </lineage>
</organism>
<comment type="similarity">
    <text evidence="1 4">Belongs to the glycosyl hydrolase 1 family.</text>
</comment>
<dbReference type="GO" id="GO:0005975">
    <property type="term" value="P:carbohydrate metabolic process"/>
    <property type="evidence" value="ECO:0007669"/>
    <property type="project" value="InterPro"/>
</dbReference>
<evidence type="ECO:0000256" key="3">
    <source>
        <dbReference type="ARBA" id="ARBA00023295"/>
    </source>
</evidence>
<dbReference type="PANTHER" id="PTHR10353">
    <property type="entry name" value="GLYCOSYL HYDROLASE"/>
    <property type="match status" value="1"/>
</dbReference>
<evidence type="ECO:0000256" key="1">
    <source>
        <dbReference type="ARBA" id="ARBA00010838"/>
    </source>
</evidence>
<dbReference type="Pfam" id="PF00232">
    <property type="entry name" value="Glyco_hydro_1"/>
    <property type="match status" value="1"/>
</dbReference>
<dbReference type="Proteomes" id="UP001457282">
    <property type="component" value="Unassembled WGS sequence"/>
</dbReference>
<gene>
    <name evidence="5" type="ORF">M0R45_026758</name>
</gene>
<keyword evidence="2" id="KW-0378">Hydrolase</keyword>
<dbReference type="FunFam" id="3.20.20.80:FF:000020">
    <property type="entry name" value="Beta-glucosidase 12"/>
    <property type="match status" value="1"/>
</dbReference>
<dbReference type="Gene3D" id="3.20.20.80">
    <property type="entry name" value="Glycosidases"/>
    <property type="match status" value="1"/>
</dbReference>
<evidence type="ECO:0000256" key="2">
    <source>
        <dbReference type="ARBA" id="ARBA00022801"/>
    </source>
</evidence>
<dbReference type="SUPFAM" id="SSF51445">
    <property type="entry name" value="(Trans)glycosidases"/>
    <property type="match status" value="1"/>
</dbReference>
<dbReference type="PRINTS" id="PR00131">
    <property type="entry name" value="GLHYDRLASE1"/>
</dbReference>
<dbReference type="InterPro" id="IPR033132">
    <property type="entry name" value="GH_1_N_CS"/>
</dbReference>
<dbReference type="AlphaFoldDB" id="A0AAW1X158"/>
<dbReference type="GO" id="GO:0008422">
    <property type="term" value="F:beta-glucosidase activity"/>
    <property type="evidence" value="ECO:0007669"/>
    <property type="project" value="TreeGrafter"/>
</dbReference>
<evidence type="ECO:0000313" key="6">
    <source>
        <dbReference type="Proteomes" id="UP001457282"/>
    </source>
</evidence>
<evidence type="ECO:0000256" key="4">
    <source>
        <dbReference type="RuleBase" id="RU003690"/>
    </source>
</evidence>
<keyword evidence="3" id="KW-0326">Glycosidase</keyword>
<dbReference type="PANTHER" id="PTHR10353:SF154">
    <property type="entry name" value="BETA-GLUCOSIDASE 9-RELATED"/>
    <property type="match status" value="1"/>
</dbReference>
<evidence type="ECO:0008006" key="7">
    <source>
        <dbReference type="Google" id="ProtNLM"/>
    </source>
</evidence>
<protein>
    <recommendedName>
        <fullName evidence="7">Beta-glucosidase</fullName>
    </recommendedName>
</protein>
<dbReference type="PROSITE" id="PS00653">
    <property type="entry name" value="GLYCOSYL_HYDROL_F1_2"/>
    <property type="match status" value="1"/>
</dbReference>
<reference evidence="5 6" key="1">
    <citation type="journal article" date="2023" name="G3 (Bethesda)">
        <title>A chromosome-length genome assembly and annotation of blackberry (Rubus argutus, cv. 'Hillquist').</title>
        <authorList>
            <person name="Bruna T."/>
            <person name="Aryal R."/>
            <person name="Dudchenko O."/>
            <person name="Sargent D.J."/>
            <person name="Mead D."/>
            <person name="Buti M."/>
            <person name="Cavallini A."/>
            <person name="Hytonen T."/>
            <person name="Andres J."/>
            <person name="Pham M."/>
            <person name="Weisz D."/>
            <person name="Mascagni F."/>
            <person name="Usai G."/>
            <person name="Natali L."/>
            <person name="Bassil N."/>
            <person name="Fernandez G.E."/>
            <person name="Lomsadze A."/>
            <person name="Armour M."/>
            <person name="Olukolu B."/>
            <person name="Poorten T."/>
            <person name="Britton C."/>
            <person name="Davik J."/>
            <person name="Ashrafi H."/>
            <person name="Aiden E.L."/>
            <person name="Borodovsky M."/>
            <person name="Worthington M."/>
        </authorList>
    </citation>
    <scope>NUCLEOTIDE SEQUENCE [LARGE SCALE GENOMIC DNA]</scope>
    <source>
        <strain evidence="5">PI 553951</strain>
    </source>
</reference>
<dbReference type="InterPro" id="IPR001360">
    <property type="entry name" value="Glyco_hydro_1"/>
</dbReference>
<sequence>MALTLSFSLPMSATSMPVSSFKRLPSRIPTVKAVGVFPSKRIDHKRAIRIRPCSALDDLTSSLTSVVADTTAAVVDTVAAVVDTTTTTTTKTTTTTVTRDDFPTDFKFGCATSAFQTEGSGTEGGRGPSTWDSFIQDANTVGTEIATDSYNRYKEDVQLLKNMGVNTYRFSMSWSRILPEGTIDGGINQAGIDFYNNFINELIANGITPFVTLFHFDLPTALNTKYTGFLSIDIVEDFKAYADLCFKTFGDRVKYWATINEPQVWGRYGFTNTAADANAITDPLLSTHHVILAHATAAKLYKNTYQPTQGGEIGIPIVFEWFEPYEDTPQDVFAARRAFDFLTGWLLEPLVYGDYPFVMRALLRDSLPTFTDEQKELIKGSYDYIGVNYYTSRFADGVAISNNDVYTSLDDYQHATTTEVGPDGKLIGPATPGSTSIFVYPEGLRKALILLKNYNNPKVYITENGYPDKRDDTLSVEKASIDDARIQHMKDHLAAVRDARKTGTNVQGYLMWALLDCMEMGSPYQVRFGLNYTDYLNNLARTPKKSAGWLKDFLAGSTTSTTST</sequence>
<comment type="caution">
    <text evidence="5">The sequence shown here is derived from an EMBL/GenBank/DDBJ whole genome shotgun (WGS) entry which is preliminary data.</text>
</comment>
<dbReference type="EMBL" id="JBEDUW010000005">
    <property type="protein sequence ID" value="KAK9929668.1"/>
    <property type="molecule type" value="Genomic_DNA"/>
</dbReference>
<keyword evidence="6" id="KW-1185">Reference proteome</keyword>